<proteinExistence type="predicted"/>
<organism evidence="2 3">
    <name type="scientific">Luteitalea pratensis</name>
    <dbReference type="NCBI Taxonomy" id="1855912"/>
    <lineage>
        <taxon>Bacteria</taxon>
        <taxon>Pseudomonadati</taxon>
        <taxon>Acidobacteriota</taxon>
        <taxon>Vicinamibacteria</taxon>
        <taxon>Vicinamibacterales</taxon>
        <taxon>Vicinamibacteraceae</taxon>
        <taxon>Luteitalea</taxon>
    </lineage>
</organism>
<protein>
    <recommendedName>
        <fullName evidence="1">Lipocalin-like domain-containing protein</fullName>
    </recommendedName>
</protein>
<dbReference type="Proteomes" id="UP000076079">
    <property type="component" value="Chromosome"/>
</dbReference>
<feature type="domain" description="Lipocalin-like" evidence="1">
    <location>
        <begin position="4"/>
        <end position="121"/>
    </location>
</feature>
<dbReference type="InterPro" id="IPR024311">
    <property type="entry name" value="Lipocalin-like"/>
</dbReference>
<evidence type="ECO:0000313" key="2">
    <source>
        <dbReference type="EMBL" id="AMY09288.1"/>
    </source>
</evidence>
<reference evidence="2 3" key="1">
    <citation type="journal article" date="2016" name="Genome Announc.">
        <title>First Complete Genome Sequence of a Subdivision 6 Acidobacterium Strain.</title>
        <authorList>
            <person name="Huang S."/>
            <person name="Vieira S."/>
            <person name="Bunk B."/>
            <person name="Riedel T."/>
            <person name="Sproer C."/>
            <person name="Overmann J."/>
        </authorList>
    </citation>
    <scope>NUCLEOTIDE SEQUENCE [LARGE SCALE GENOMIC DNA]</scope>
    <source>
        <strain evidence="3">DSM 100886 HEG_-6_39</strain>
    </source>
</reference>
<dbReference type="EMBL" id="CP015136">
    <property type="protein sequence ID" value="AMY09288.1"/>
    <property type="molecule type" value="Genomic_DNA"/>
</dbReference>
<evidence type="ECO:0000313" key="3">
    <source>
        <dbReference type="Proteomes" id="UP000076079"/>
    </source>
</evidence>
<sequence>MTYEDRAADGTITRPYGEHPVGYFSYDPTGHLSVQIMRTPAPTPFPGMREGTGDGASYRDAFLAYVAYFGTYTVDIAKGTVTHHVEGSLRPDYTGTHQVRPFQIVRDQLSIEIRQDQRYLRRELIRVK</sequence>
<dbReference type="OrthoDB" id="118834at2"/>
<keyword evidence="3" id="KW-1185">Reference proteome</keyword>
<dbReference type="AlphaFoldDB" id="A0A143PMI2"/>
<dbReference type="KEGG" id="abac:LuPra_02503"/>
<reference evidence="3" key="2">
    <citation type="submission" date="2016-04" db="EMBL/GenBank/DDBJ databases">
        <title>First Complete Genome Sequence of a Subdivision 6 Acidobacterium.</title>
        <authorList>
            <person name="Huang S."/>
            <person name="Vieira S."/>
            <person name="Bunk B."/>
            <person name="Riedel T."/>
            <person name="Sproeer C."/>
            <person name="Overmann J."/>
        </authorList>
    </citation>
    <scope>NUCLEOTIDE SEQUENCE [LARGE SCALE GENOMIC DNA]</scope>
    <source>
        <strain evidence="3">DSM 100886 HEG_-6_39</strain>
    </source>
</reference>
<evidence type="ECO:0000259" key="1">
    <source>
        <dbReference type="Pfam" id="PF13924"/>
    </source>
</evidence>
<accession>A0A143PMI2</accession>
<gene>
    <name evidence="2" type="ORF">LuPra_02503</name>
</gene>
<name>A0A143PMI2_LUTPR</name>
<dbReference type="STRING" id="1855912.LuPra_02503"/>
<dbReference type="Pfam" id="PF13924">
    <property type="entry name" value="Lipocalin_5"/>
    <property type="match status" value="1"/>
</dbReference>